<dbReference type="Proteomes" id="UP000182375">
    <property type="component" value="Unassembled WGS sequence"/>
</dbReference>
<proteinExistence type="predicted"/>
<reference evidence="1 2" key="1">
    <citation type="submission" date="2016-10" db="EMBL/GenBank/DDBJ databases">
        <authorList>
            <person name="de Groot N.N."/>
        </authorList>
    </citation>
    <scope>NUCLEOTIDE SEQUENCE [LARGE SCALE GENOMIC DNA]</scope>
    <source>
        <strain evidence="1 2">DSM 40306</strain>
    </source>
</reference>
<evidence type="ECO:0000313" key="2">
    <source>
        <dbReference type="Proteomes" id="UP000182375"/>
    </source>
</evidence>
<dbReference type="EMBL" id="FNTD01000004">
    <property type="protein sequence ID" value="SEC04588.1"/>
    <property type="molecule type" value="Genomic_DNA"/>
</dbReference>
<evidence type="ECO:0000313" key="1">
    <source>
        <dbReference type="EMBL" id="SEC04588.1"/>
    </source>
</evidence>
<organism evidence="1 2">
    <name type="scientific">Streptomyces misionensis</name>
    <dbReference type="NCBI Taxonomy" id="67331"/>
    <lineage>
        <taxon>Bacteria</taxon>
        <taxon>Bacillati</taxon>
        <taxon>Actinomycetota</taxon>
        <taxon>Actinomycetes</taxon>
        <taxon>Kitasatosporales</taxon>
        <taxon>Streptomycetaceae</taxon>
        <taxon>Streptomyces</taxon>
    </lineage>
</organism>
<accession>A0A1H4PBG3</accession>
<name>A0A1H4PBG3_9ACTN</name>
<dbReference type="RefSeq" id="WP_074990987.1">
    <property type="nucleotide sequence ID" value="NZ_FNTD01000004.1"/>
</dbReference>
<dbReference type="STRING" id="67331.SAMN04490357_1042"/>
<protein>
    <submittedName>
        <fullName evidence="1">Uncharacterized protein</fullName>
    </submittedName>
</protein>
<dbReference type="AlphaFoldDB" id="A0A1H4PBG3"/>
<dbReference type="GeneID" id="95510281"/>
<sequence>MGSILDTNTAPDGIRYATREDVMRALDVQTTARNRRQIDDAIEAASRGVEGLCHRRFYPVLGTRYFDWPGRPSAGYTPWLLRLDDSELISLVSITSGGISIPLEDVNLEPNRSGPPYSRVEIILSTSAAYGGGQTYQRDITITGLWGYRDTETTLGATTAAVGSETTLTVDGATSAAVGVGSILRIDTERMLVTERAQASTGQTGTLTASKGDTTLTVADGTAFAVDEVLLLDSERVRVDDIAGNTLVVERAYDGTVLAAHTNTAIYAPRALTVTRGALGTTAATHASGATVYAWQPPGLIHQLVKAEAIWALLQERSGWFRLASSSGKSAPEVSRVSIDALRDQAYTEYGRKARTRGI</sequence>
<gene>
    <name evidence="1" type="ORF">SAMN04490357_1042</name>
</gene>